<keyword evidence="4" id="KW-1185">Reference proteome</keyword>
<dbReference type="Pfam" id="PF01022">
    <property type="entry name" value="HTH_5"/>
    <property type="match status" value="1"/>
</dbReference>
<evidence type="ECO:0000259" key="2">
    <source>
        <dbReference type="PROSITE" id="PS50987"/>
    </source>
</evidence>
<dbReference type="Proteomes" id="UP001596119">
    <property type="component" value="Unassembled WGS sequence"/>
</dbReference>
<evidence type="ECO:0000256" key="1">
    <source>
        <dbReference type="SAM" id="MobiDB-lite"/>
    </source>
</evidence>
<organism evidence="3 4">
    <name type="scientific">Pseudonocardia lutea</name>
    <dbReference type="NCBI Taxonomy" id="2172015"/>
    <lineage>
        <taxon>Bacteria</taxon>
        <taxon>Bacillati</taxon>
        <taxon>Actinomycetota</taxon>
        <taxon>Actinomycetes</taxon>
        <taxon>Pseudonocardiales</taxon>
        <taxon>Pseudonocardiaceae</taxon>
        <taxon>Pseudonocardia</taxon>
    </lineage>
</organism>
<dbReference type="CDD" id="cd00090">
    <property type="entry name" value="HTH_ARSR"/>
    <property type="match status" value="1"/>
</dbReference>
<dbReference type="Gene3D" id="1.10.10.10">
    <property type="entry name" value="Winged helix-like DNA-binding domain superfamily/Winged helix DNA-binding domain"/>
    <property type="match status" value="1"/>
</dbReference>
<name>A0ABW1IA34_9PSEU</name>
<dbReference type="InterPro" id="IPR011991">
    <property type="entry name" value="ArsR-like_HTH"/>
</dbReference>
<dbReference type="InterPro" id="IPR036390">
    <property type="entry name" value="WH_DNA-bd_sf"/>
</dbReference>
<dbReference type="InterPro" id="IPR036388">
    <property type="entry name" value="WH-like_DNA-bd_sf"/>
</dbReference>
<dbReference type="PROSITE" id="PS50987">
    <property type="entry name" value="HTH_ARSR_2"/>
    <property type="match status" value="1"/>
</dbReference>
<sequence>MYNAVAEPRRRQVLDVLARGERSAGDLVVALDLARPQVSKHPKVLHEVGLVAVRENHIRSGMEGGMQTSLDALEEVAVALRRIMVPQRDLAPGSRASGSHDALSDRSNSHHGSKVRVGQRASRAVSFSRTGP</sequence>
<feature type="domain" description="HTH arsR-type" evidence="2">
    <location>
        <begin position="1"/>
        <end position="84"/>
    </location>
</feature>
<evidence type="ECO:0000313" key="4">
    <source>
        <dbReference type="Proteomes" id="UP001596119"/>
    </source>
</evidence>
<feature type="region of interest" description="Disordered" evidence="1">
    <location>
        <begin position="88"/>
        <end position="132"/>
    </location>
</feature>
<evidence type="ECO:0000313" key="3">
    <source>
        <dbReference type="EMBL" id="MFC5949614.1"/>
    </source>
</evidence>
<dbReference type="EMBL" id="JBHSQK010000035">
    <property type="protein sequence ID" value="MFC5949614.1"/>
    <property type="molecule type" value="Genomic_DNA"/>
</dbReference>
<dbReference type="InterPro" id="IPR001845">
    <property type="entry name" value="HTH_ArsR_DNA-bd_dom"/>
</dbReference>
<accession>A0ABW1IA34</accession>
<protein>
    <submittedName>
        <fullName evidence="3">ArsR family transcriptional regulator</fullName>
    </submittedName>
</protein>
<reference evidence="4" key="1">
    <citation type="journal article" date="2019" name="Int. J. Syst. Evol. Microbiol.">
        <title>The Global Catalogue of Microorganisms (GCM) 10K type strain sequencing project: providing services to taxonomists for standard genome sequencing and annotation.</title>
        <authorList>
            <consortium name="The Broad Institute Genomics Platform"/>
            <consortium name="The Broad Institute Genome Sequencing Center for Infectious Disease"/>
            <person name="Wu L."/>
            <person name="Ma J."/>
        </authorList>
    </citation>
    <scope>NUCLEOTIDE SEQUENCE [LARGE SCALE GENOMIC DNA]</scope>
    <source>
        <strain evidence="4">CGMCC 4.7397</strain>
    </source>
</reference>
<comment type="caution">
    <text evidence="3">The sequence shown here is derived from an EMBL/GenBank/DDBJ whole genome shotgun (WGS) entry which is preliminary data.</text>
</comment>
<dbReference type="SUPFAM" id="SSF46785">
    <property type="entry name" value="Winged helix' DNA-binding domain"/>
    <property type="match status" value="1"/>
</dbReference>
<proteinExistence type="predicted"/>
<dbReference type="RefSeq" id="WP_379566732.1">
    <property type="nucleotide sequence ID" value="NZ_JBHSQK010000035.1"/>
</dbReference>
<gene>
    <name evidence="3" type="ORF">ACFQH9_15170</name>
</gene>